<evidence type="ECO:0000256" key="2">
    <source>
        <dbReference type="ARBA" id="ARBA00022692"/>
    </source>
</evidence>
<dbReference type="GO" id="GO:0016874">
    <property type="term" value="F:ligase activity"/>
    <property type="evidence" value="ECO:0007669"/>
    <property type="project" value="UniProtKB-KW"/>
</dbReference>
<proteinExistence type="predicted"/>
<dbReference type="PANTHER" id="PTHR37422">
    <property type="entry name" value="TEICHURONIC ACID BIOSYNTHESIS PROTEIN TUAE"/>
    <property type="match status" value="1"/>
</dbReference>
<feature type="transmembrane region" description="Helical" evidence="5">
    <location>
        <begin position="170"/>
        <end position="189"/>
    </location>
</feature>
<accession>A0ABV0KYY3</accession>
<feature type="transmembrane region" description="Helical" evidence="5">
    <location>
        <begin position="109"/>
        <end position="127"/>
    </location>
</feature>
<dbReference type="InterPro" id="IPR051533">
    <property type="entry name" value="WaaL-like"/>
</dbReference>
<evidence type="ECO:0000256" key="5">
    <source>
        <dbReference type="SAM" id="Phobius"/>
    </source>
</evidence>
<feature type="transmembrane region" description="Helical" evidence="5">
    <location>
        <begin position="147"/>
        <end position="165"/>
    </location>
</feature>
<evidence type="ECO:0000256" key="4">
    <source>
        <dbReference type="ARBA" id="ARBA00023136"/>
    </source>
</evidence>
<dbReference type="EMBL" id="JBDYKN010000005">
    <property type="protein sequence ID" value="MEP7729340.1"/>
    <property type="molecule type" value="Genomic_DNA"/>
</dbReference>
<evidence type="ECO:0000259" key="6">
    <source>
        <dbReference type="Pfam" id="PF04932"/>
    </source>
</evidence>
<reference evidence="7 8" key="1">
    <citation type="submission" date="2024-05" db="EMBL/GenBank/DDBJ databases">
        <authorList>
            <person name="Busch G.E."/>
            <person name="Sharma I."/>
        </authorList>
    </citation>
    <scope>NUCLEOTIDE SEQUENCE [LARGE SCALE GENOMIC DNA]</scope>
    <source>
        <strain evidence="7 8">23GB23</strain>
    </source>
</reference>
<gene>
    <name evidence="7" type="ORF">ABKW32_07805</name>
</gene>
<keyword evidence="7" id="KW-0436">Ligase</keyword>
<feature type="transmembrane region" description="Helical" evidence="5">
    <location>
        <begin position="388"/>
        <end position="405"/>
    </location>
</feature>
<dbReference type="PANTHER" id="PTHR37422:SF17">
    <property type="entry name" value="O-ANTIGEN LIGASE"/>
    <property type="match status" value="1"/>
</dbReference>
<evidence type="ECO:0000256" key="3">
    <source>
        <dbReference type="ARBA" id="ARBA00022989"/>
    </source>
</evidence>
<feature type="transmembrane region" description="Helical" evidence="5">
    <location>
        <begin position="88"/>
        <end position="104"/>
    </location>
</feature>
<name>A0ABV0KYY3_9GAMM</name>
<evidence type="ECO:0000256" key="1">
    <source>
        <dbReference type="ARBA" id="ARBA00004141"/>
    </source>
</evidence>
<organism evidence="7 8">
    <name type="scientific">Marinomonas primoryensis</name>
    <dbReference type="NCBI Taxonomy" id="178399"/>
    <lineage>
        <taxon>Bacteria</taxon>
        <taxon>Pseudomonadati</taxon>
        <taxon>Pseudomonadota</taxon>
        <taxon>Gammaproteobacteria</taxon>
        <taxon>Oceanospirillales</taxon>
        <taxon>Oceanospirillaceae</taxon>
        <taxon>Marinomonas</taxon>
    </lineage>
</organism>
<keyword evidence="2 5" id="KW-0812">Transmembrane</keyword>
<keyword evidence="3 5" id="KW-1133">Transmembrane helix</keyword>
<protein>
    <submittedName>
        <fullName evidence="7">O-antigen ligase</fullName>
    </submittedName>
</protein>
<feature type="transmembrane region" description="Helical" evidence="5">
    <location>
        <begin position="195"/>
        <end position="214"/>
    </location>
</feature>
<dbReference type="Proteomes" id="UP001471651">
    <property type="component" value="Unassembled WGS sequence"/>
</dbReference>
<keyword evidence="4 5" id="KW-0472">Membrane</keyword>
<feature type="domain" description="O-antigen ligase-related" evidence="6">
    <location>
        <begin position="183"/>
        <end position="334"/>
    </location>
</feature>
<feature type="transmembrane region" description="Helical" evidence="5">
    <location>
        <begin position="219"/>
        <end position="236"/>
    </location>
</feature>
<comment type="subcellular location">
    <subcellularLocation>
        <location evidence="1">Membrane</location>
        <topology evidence="1">Multi-pass membrane protein</topology>
    </subcellularLocation>
</comment>
<sequence length="416" mass="46052">MLIAVFSAFVWFSAALTFALSLGISSGFGIGTVLIFLSSSALCVLKPKLSEFTKEDRVLFSIFALYAIAMFVFAYLDGWHIRELDRPSRFIFALPVMLLLLKLVGRVQWLWFGVVLGAILAFTLAVYERSVLGFGRAHGSQHPIMFGNIGMMLGLISFVSSMYFFATKRYIWLALAIVGGLCGIGASVLSASRGGWVALPLIGFFLLWQSRFLLGKKTLIGVLIASIFLIVVAVAAPQTGIKDRIDQAVSDVVKYDTGVDKKTSVGLRFEMWKAALIMFKGSPFIGVGEYGSVSVKTRIVEEGVVSKEVLGYSHAHNEYINALGLSGIVGFIFLMSIYLVPLKLFLKKMRQYPDNWNIKSYAMAGALVPMSYMDFGLSQVMFSHNIGVMMYAFPIVYFWAAVRWAEREELAKNPPL</sequence>
<feature type="transmembrane region" description="Helical" evidence="5">
    <location>
        <begin position="319"/>
        <end position="340"/>
    </location>
</feature>
<evidence type="ECO:0000313" key="8">
    <source>
        <dbReference type="Proteomes" id="UP001471651"/>
    </source>
</evidence>
<keyword evidence="8" id="KW-1185">Reference proteome</keyword>
<dbReference type="Pfam" id="PF04932">
    <property type="entry name" value="Wzy_C"/>
    <property type="match status" value="1"/>
</dbReference>
<feature type="transmembrane region" description="Helical" evidence="5">
    <location>
        <begin position="57"/>
        <end position="76"/>
    </location>
</feature>
<dbReference type="RefSeq" id="WP_348576687.1">
    <property type="nucleotide sequence ID" value="NZ_JBDYKN010000005.1"/>
</dbReference>
<evidence type="ECO:0000313" key="7">
    <source>
        <dbReference type="EMBL" id="MEP7729340.1"/>
    </source>
</evidence>
<dbReference type="InterPro" id="IPR007016">
    <property type="entry name" value="O-antigen_ligase-rel_domated"/>
</dbReference>
<comment type="caution">
    <text evidence="7">The sequence shown here is derived from an EMBL/GenBank/DDBJ whole genome shotgun (WGS) entry which is preliminary data.</text>
</comment>